<keyword evidence="1" id="KW-0472">Membrane</keyword>
<evidence type="ECO:0000313" key="3">
    <source>
        <dbReference type="Proteomes" id="UP000594260"/>
    </source>
</evidence>
<evidence type="ECO:0000313" key="2">
    <source>
        <dbReference type="EnsemblMetazoa" id="XP_022650061"/>
    </source>
</evidence>
<keyword evidence="1" id="KW-0812">Transmembrane</keyword>
<evidence type="ECO:0000256" key="1">
    <source>
        <dbReference type="SAM" id="Phobius"/>
    </source>
</evidence>
<name>A0A7M7M576_VARDE</name>
<proteinExistence type="predicted"/>
<dbReference type="Proteomes" id="UP000594260">
    <property type="component" value="Unplaced"/>
</dbReference>
<organism evidence="2 3">
    <name type="scientific">Varroa destructor</name>
    <name type="common">Honeybee mite</name>
    <dbReference type="NCBI Taxonomy" id="109461"/>
    <lineage>
        <taxon>Eukaryota</taxon>
        <taxon>Metazoa</taxon>
        <taxon>Ecdysozoa</taxon>
        <taxon>Arthropoda</taxon>
        <taxon>Chelicerata</taxon>
        <taxon>Arachnida</taxon>
        <taxon>Acari</taxon>
        <taxon>Parasitiformes</taxon>
        <taxon>Mesostigmata</taxon>
        <taxon>Gamasina</taxon>
        <taxon>Dermanyssoidea</taxon>
        <taxon>Varroidae</taxon>
        <taxon>Varroa</taxon>
    </lineage>
</organism>
<accession>A0A7M7M576</accession>
<dbReference type="AlphaFoldDB" id="A0A7M7M576"/>
<feature type="transmembrane region" description="Helical" evidence="1">
    <location>
        <begin position="377"/>
        <end position="397"/>
    </location>
</feature>
<dbReference type="GeneID" id="111245674"/>
<keyword evidence="3" id="KW-1185">Reference proteome</keyword>
<dbReference type="RefSeq" id="XP_022650061.1">
    <property type="nucleotide sequence ID" value="XM_022794326.1"/>
</dbReference>
<dbReference type="EnsemblMetazoa" id="XM_022794326">
    <property type="protein sequence ID" value="XP_022650061"/>
    <property type="gene ID" value="LOC111245674"/>
</dbReference>
<evidence type="ECO:0008006" key="4">
    <source>
        <dbReference type="Google" id="ProtNLM"/>
    </source>
</evidence>
<sequence>MTDYQLSMEDIHLLRQWFPRVIFLLSCLGCFEPGRAFGQRVIFTGVRILGKEADEQLSVTTITYAQPAHEELILDCLYHIQALDNTLSSSTVNNTIATRIISNDLVVKWFRNEEAAPFYTWISATGSRLFHHAYLDLIDSRYKYNDAPKEMFRAVRFPRAVKELSGNFTCEVLDAQGGDVATDENELSFDTSAKDHLELYIYDVPSVFELRLNLSQRTLHCLASTREEPSQLRLDLYQIDYDAVERPFARTDFNSSGISSGQTRKGNQGIVVIEGTVALQNEDVVVPRIGNSRTFFCDLIFTRIRRTVKPVIFRRTIRIVHGTDTDYGEPYGMPEAAAWSGSDSSAATVRTAAGPTSPQYFHLLFDRRKKVLMAWDSGLFIQIISLYITLLTLAVNISTTFTM</sequence>
<protein>
    <recommendedName>
        <fullName evidence="4">Ig-like domain-containing protein</fullName>
    </recommendedName>
</protein>
<reference evidence="2" key="1">
    <citation type="submission" date="2021-01" db="UniProtKB">
        <authorList>
            <consortium name="EnsemblMetazoa"/>
        </authorList>
    </citation>
    <scope>IDENTIFICATION</scope>
</reference>
<keyword evidence="1" id="KW-1133">Transmembrane helix</keyword>